<dbReference type="EMBL" id="MKIM01000033">
    <property type="protein sequence ID" value="OLP42495.1"/>
    <property type="molecule type" value="Genomic_DNA"/>
</dbReference>
<dbReference type="RefSeq" id="WP_075641965.1">
    <property type="nucleotide sequence ID" value="NZ_MKIM01000033.1"/>
</dbReference>
<dbReference type="InterPro" id="IPR019882">
    <property type="entry name" value="CHP03643"/>
</dbReference>
<sequence>MIESDDSIRINRIIDLAWADDVSFDQIKRYTGLNEAQVIRTMRQNLKPASFRIWRQRVSGRAAKHERKSRLQQQTEA</sequence>
<gene>
    <name evidence="1" type="ORF">BJF95_13490</name>
</gene>
<comment type="caution">
    <text evidence="1">The sequence shown here is derived from an EMBL/GenBank/DDBJ whole genome shotgun (WGS) entry which is preliminary data.</text>
</comment>
<keyword evidence="2" id="KW-1185">Reference proteome</keyword>
<dbReference type="Pfam" id="PF10985">
    <property type="entry name" value="DUF2805"/>
    <property type="match status" value="1"/>
</dbReference>
<proteinExistence type="predicted"/>
<dbReference type="Proteomes" id="UP000186894">
    <property type="component" value="Unassembled WGS sequence"/>
</dbReference>
<reference evidence="1 2" key="1">
    <citation type="submission" date="2016-09" db="EMBL/GenBank/DDBJ databases">
        <title>Rhizobium oryziradicis sp. nov., isolated from the root of rice.</title>
        <authorList>
            <person name="Zhao J."/>
            <person name="Zhang X."/>
        </authorList>
    </citation>
    <scope>NUCLEOTIDE SEQUENCE [LARGE SCALE GENOMIC DNA]</scope>
    <source>
        <strain evidence="1 2">N19</strain>
    </source>
</reference>
<evidence type="ECO:0000313" key="1">
    <source>
        <dbReference type="EMBL" id="OLP42495.1"/>
    </source>
</evidence>
<dbReference type="STRING" id="1867956.BJF95_13490"/>
<evidence type="ECO:0000313" key="2">
    <source>
        <dbReference type="Proteomes" id="UP000186894"/>
    </source>
</evidence>
<dbReference type="AlphaFoldDB" id="A0A1Q8ZKV9"/>
<name>A0A1Q8ZKV9_9HYPH</name>
<accession>A0A1Q8ZKV9</accession>
<organism evidence="1 2">
    <name type="scientific">Rhizobium oryziradicis</name>
    <dbReference type="NCBI Taxonomy" id="1867956"/>
    <lineage>
        <taxon>Bacteria</taxon>
        <taxon>Pseudomonadati</taxon>
        <taxon>Pseudomonadota</taxon>
        <taxon>Alphaproteobacteria</taxon>
        <taxon>Hyphomicrobiales</taxon>
        <taxon>Rhizobiaceae</taxon>
        <taxon>Rhizobium/Agrobacterium group</taxon>
        <taxon>Rhizobium</taxon>
    </lineage>
</organism>
<dbReference type="NCBIfam" id="TIGR03643">
    <property type="entry name" value="TIGR03643 family protein"/>
    <property type="match status" value="1"/>
</dbReference>
<dbReference type="OrthoDB" id="289296at2"/>
<protein>
    <submittedName>
        <fullName evidence="1">TIGR03643 family protein</fullName>
    </submittedName>
</protein>